<keyword evidence="7 8" id="KW-0472">Membrane</keyword>
<keyword evidence="11" id="KW-1185">Reference proteome</keyword>
<dbReference type="eggNOG" id="KOG3750">
    <property type="taxonomic scope" value="Eukaryota"/>
</dbReference>
<dbReference type="KEGG" id="ctp:CTRG_05741"/>
<evidence type="ECO:0000256" key="9">
    <source>
        <dbReference type="SAM" id="Phobius"/>
    </source>
</evidence>
<feature type="active site" evidence="8">
    <location>
        <position position="264"/>
    </location>
</feature>
<dbReference type="Pfam" id="PF10261">
    <property type="entry name" value="FIT"/>
    <property type="match status" value="1"/>
</dbReference>
<protein>
    <recommendedName>
        <fullName evidence="8">Acyl-coenzyme A diphosphatase SCS3</fullName>
        <ecNumber evidence="8">3.6.1.-</ecNumber>
    </recommendedName>
    <alternativeName>
        <fullName evidence="8">FIT family protein SCS3</fullName>
    </alternativeName>
</protein>
<proteinExistence type="inferred from homology"/>
<dbReference type="VEuPathDB" id="FungiDB:CTRG_05741"/>
<dbReference type="PANTHER" id="PTHR23129:SF0">
    <property type="entry name" value="ACYL-COENZYME A DIPHOSPHATASE FITM2"/>
    <property type="match status" value="1"/>
</dbReference>
<dbReference type="HOGENOM" id="CLU_048143_2_0_1"/>
<evidence type="ECO:0000256" key="7">
    <source>
        <dbReference type="ARBA" id="ARBA00023136"/>
    </source>
</evidence>
<dbReference type="RefSeq" id="XP_002551443.1">
    <property type="nucleotide sequence ID" value="XM_002551397.1"/>
</dbReference>
<organism evidence="10 11">
    <name type="scientific">Candida tropicalis (strain ATCC MYA-3404 / T1)</name>
    <name type="common">Yeast</name>
    <dbReference type="NCBI Taxonomy" id="294747"/>
    <lineage>
        <taxon>Eukaryota</taxon>
        <taxon>Fungi</taxon>
        <taxon>Dikarya</taxon>
        <taxon>Ascomycota</taxon>
        <taxon>Saccharomycotina</taxon>
        <taxon>Pichiomycetes</taxon>
        <taxon>Debaryomycetaceae</taxon>
        <taxon>Candida/Lodderomyces clade</taxon>
        <taxon>Candida</taxon>
    </lineage>
</organism>
<keyword evidence="4 8" id="KW-0256">Endoplasmic reticulum</keyword>
<keyword evidence="8" id="KW-0594">Phospholipid biosynthesis</keyword>
<dbReference type="EC" id="3.6.1.-" evidence="8"/>
<feature type="transmembrane region" description="Helical" evidence="9">
    <location>
        <begin position="30"/>
        <end position="50"/>
    </location>
</feature>
<reference evidence="10 11" key="1">
    <citation type="journal article" date="2009" name="Nature">
        <title>Evolution of pathogenicity and sexual reproduction in eight Candida genomes.</title>
        <authorList>
            <person name="Butler G."/>
            <person name="Rasmussen M.D."/>
            <person name="Lin M.F."/>
            <person name="Santos M.A."/>
            <person name="Sakthikumar S."/>
            <person name="Munro C.A."/>
            <person name="Rheinbay E."/>
            <person name="Grabherr M."/>
            <person name="Forche A."/>
            <person name="Reedy J.L."/>
            <person name="Agrafioti I."/>
            <person name="Arnaud M.B."/>
            <person name="Bates S."/>
            <person name="Brown A.J."/>
            <person name="Brunke S."/>
            <person name="Costanzo M.C."/>
            <person name="Fitzpatrick D.A."/>
            <person name="de Groot P.W."/>
            <person name="Harris D."/>
            <person name="Hoyer L.L."/>
            <person name="Hube B."/>
            <person name="Klis F.M."/>
            <person name="Kodira C."/>
            <person name="Lennard N."/>
            <person name="Logue M.E."/>
            <person name="Martin R."/>
            <person name="Neiman A.M."/>
            <person name="Nikolaou E."/>
            <person name="Quail M.A."/>
            <person name="Quinn J."/>
            <person name="Santos M.C."/>
            <person name="Schmitzberger F.F."/>
            <person name="Sherlock G."/>
            <person name="Shah P."/>
            <person name="Silverstein K.A."/>
            <person name="Skrzypek M.S."/>
            <person name="Soll D."/>
            <person name="Staggs R."/>
            <person name="Stansfield I."/>
            <person name="Stumpf M.P."/>
            <person name="Sudbery P.E."/>
            <person name="Srikantha T."/>
            <person name="Zeng Q."/>
            <person name="Berman J."/>
            <person name="Berriman M."/>
            <person name="Heitman J."/>
            <person name="Gow N.A."/>
            <person name="Lorenz M.C."/>
            <person name="Birren B.W."/>
            <person name="Kellis M."/>
            <person name="Cuomo C.A."/>
        </authorList>
    </citation>
    <scope>NUCLEOTIDE SEQUENCE [LARGE SCALE GENOMIC DNA]</scope>
    <source>
        <strain evidence="11">ATCC MYA-3404 / T1</strain>
    </source>
</reference>
<keyword evidence="8" id="KW-1208">Phospholipid metabolism</keyword>
<evidence type="ECO:0000256" key="3">
    <source>
        <dbReference type="ARBA" id="ARBA00022801"/>
    </source>
</evidence>
<sequence length="290" mass="34464">MSVVYDQHYKKIMGVFKTIETKLKLKPGEFIFVLSFILNFLIGRIIHFTSPEEEIYNYYSNKKNIFNKLFVKQGWGWTTLVILIFYSNLIYKTSNYSIRQKLIYKGILNYLLSTLWWILFTQWCFGLPIMDKIFIWTGGKCKIEGIEIKNINHLHNSFIQTLENIWESTGITSYTCRKFKGNWIGGHDPSGHVFLMIHSSLYLYLETIDYFPGFSNIKNNLKRLVRVNSFKEKLIILWNTPSIFISLLIGLWWFMLLITNMYFHSILEKLVGLIFGYLGIAVIYYLPRWR</sequence>
<feature type="transmembrane region" description="Helical" evidence="9">
    <location>
        <begin position="102"/>
        <end position="120"/>
    </location>
</feature>
<dbReference type="GeneID" id="8300956"/>
<evidence type="ECO:0000256" key="2">
    <source>
        <dbReference type="ARBA" id="ARBA00022692"/>
    </source>
</evidence>
<dbReference type="GO" id="GO:0008654">
    <property type="term" value="P:phospholipid biosynthetic process"/>
    <property type="evidence" value="ECO:0007669"/>
    <property type="project" value="UniProtKB-KW"/>
</dbReference>
<keyword evidence="6" id="KW-0443">Lipid metabolism</keyword>
<keyword evidence="2 8" id="KW-0812">Transmembrane</keyword>
<dbReference type="InterPro" id="IPR046400">
    <property type="entry name" value="SCS3"/>
</dbReference>
<dbReference type="Proteomes" id="UP000002037">
    <property type="component" value="Unassembled WGS sequence"/>
</dbReference>
<comment type="catalytic activity">
    <reaction evidence="8">
        <text>an acyl-CoA + H2O = an acyl-4'-phosphopantetheine + adenosine 3',5'-bisphosphate + 2 H(+)</text>
        <dbReference type="Rhea" id="RHEA:50044"/>
        <dbReference type="ChEBI" id="CHEBI:15377"/>
        <dbReference type="ChEBI" id="CHEBI:15378"/>
        <dbReference type="ChEBI" id="CHEBI:58342"/>
        <dbReference type="ChEBI" id="CHEBI:58343"/>
        <dbReference type="ChEBI" id="CHEBI:132023"/>
    </reaction>
</comment>
<comment type="similarity">
    <text evidence="8">Belongs to the FIT family. Fungal FIT2B/SCS3 subfamily.</text>
</comment>
<feature type="transmembrane region" description="Helical" evidence="9">
    <location>
        <begin position="70"/>
        <end position="90"/>
    </location>
</feature>
<evidence type="ECO:0000256" key="6">
    <source>
        <dbReference type="ARBA" id="ARBA00023098"/>
    </source>
</evidence>
<feature type="active site" evidence="8">
    <location>
        <position position="192"/>
    </location>
</feature>
<keyword evidence="5 8" id="KW-1133">Transmembrane helix</keyword>
<dbReference type="HAMAP" id="MF_03231">
    <property type="entry name" value="SCS3"/>
    <property type="match status" value="1"/>
</dbReference>
<evidence type="ECO:0000256" key="8">
    <source>
        <dbReference type="HAMAP-Rule" id="MF_03231"/>
    </source>
</evidence>
<keyword evidence="3 8" id="KW-0378">Hydrolase</keyword>
<comment type="subcellular location">
    <subcellularLocation>
        <location evidence="1 8">Endoplasmic reticulum membrane</location>
        <topology evidence="1 8">Multi-pass membrane protein</topology>
    </subcellularLocation>
</comment>
<comment type="catalytic activity">
    <reaction evidence="8">
        <text>hexadecanoyl-CoA + H2O = S-hexadecanoyl-4'-phosphopantetheine + adenosine 3',5'-bisphosphate + 2 H(+)</text>
        <dbReference type="Rhea" id="RHEA:50032"/>
        <dbReference type="ChEBI" id="CHEBI:15377"/>
        <dbReference type="ChEBI" id="CHEBI:15378"/>
        <dbReference type="ChEBI" id="CHEBI:57379"/>
        <dbReference type="ChEBI" id="CHEBI:58343"/>
        <dbReference type="ChEBI" id="CHEBI:132018"/>
    </reaction>
</comment>
<comment type="function">
    <text evidence="8">Fatty acyl-coenzyme A (CoA) diphosphatase that hydrolyzes fatty acyl-CoA to yield acyl-4'-phosphopantetheine and adenosine 3',5'-bisphosphate. Preferentially hydrolyzes unsaturated long-chain acyl-CoA substrates in the endoplasmic reticulum (ER) lumen. This catalytic activity is required for maintaining ER structure and for lipid droplets (LDs) biogenesis, which are lipid storage organelles involved in maintaining lipid and energy homeostasis. May directly bind to diacylglycerol (DAGs) and triacylglycerol, which is also important for LD biogenesis. May support directional budding of nacent LDs from the ER into the cytosol by reducing DAG levels at sites of LD formation. May play a role in the regulation of cell morphology and cytoskeletal organization. Involved in phospholipid biosynthesis.</text>
</comment>
<comment type="catalytic activity">
    <reaction evidence="8">
        <text>(5Z,8Z,11Z,14Z)-eicosatetraenoyl-CoA + H2O = S-(5Z,8Z,11Z,14Z-eicosatetraenoyl)-4'-phosphopantetheine + adenosine 3',5'-bisphosphate + 2 H(+)</text>
        <dbReference type="Rhea" id="RHEA:65568"/>
        <dbReference type="ChEBI" id="CHEBI:15377"/>
        <dbReference type="ChEBI" id="CHEBI:15378"/>
        <dbReference type="ChEBI" id="CHEBI:57368"/>
        <dbReference type="ChEBI" id="CHEBI:58343"/>
        <dbReference type="ChEBI" id="CHEBI:156554"/>
    </reaction>
</comment>
<dbReference type="InterPro" id="IPR019388">
    <property type="entry name" value="FIT"/>
</dbReference>
<dbReference type="PANTHER" id="PTHR23129">
    <property type="entry name" value="ACYL-COENZYME A DIPHOSPHATASE FITM2"/>
    <property type="match status" value="1"/>
</dbReference>
<feature type="transmembrane region" description="Helical" evidence="9">
    <location>
        <begin position="193"/>
        <end position="213"/>
    </location>
</feature>
<gene>
    <name evidence="8" type="primary">SCS3</name>
    <name evidence="8" type="synonym">FIT2B</name>
    <name evidence="10" type="ORF">CTRG_05741</name>
</gene>
<evidence type="ECO:0000313" key="10">
    <source>
        <dbReference type="EMBL" id="EER30745.1"/>
    </source>
</evidence>
<dbReference type="OrthoDB" id="5579088at2759"/>
<dbReference type="EMBL" id="GG692403">
    <property type="protein sequence ID" value="EER30745.1"/>
    <property type="molecule type" value="Genomic_DNA"/>
</dbReference>
<dbReference type="GO" id="GO:0005789">
    <property type="term" value="C:endoplasmic reticulum membrane"/>
    <property type="evidence" value="ECO:0007669"/>
    <property type="project" value="UniProtKB-SubCell"/>
</dbReference>
<accession>C5MI48</accession>
<keyword evidence="8" id="KW-0444">Lipid biosynthesis</keyword>
<name>C5MI48_CANTT</name>
<evidence type="ECO:0000256" key="1">
    <source>
        <dbReference type="ARBA" id="ARBA00004477"/>
    </source>
</evidence>
<dbReference type="GO" id="GO:0140042">
    <property type="term" value="P:lipid droplet formation"/>
    <property type="evidence" value="ECO:0007669"/>
    <property type="project" value="UniProtKB-UniRule"/>
</dbReference>
<feature type="transmembrane region" description="Helical" evidence="9">
    <location>
        <begin position="266"/>
        <end position="286"/>
    </location>
</feature>
<evidence type="ECO:0000256" key="5">
    <source>
        <dbReference type="ARBA" id="ARBA00022989"/>
    </source>
</evidence>
<comment type="catalytic activity">
    <reaction evidence="8">
        <text>(9Z)-octadecenoyl-CoA + H2O = S-(9Z-octadecenoyl)-4'-phosphopantetheine + adenosine 3',5'-bisphosphate + 2 H(+)</text>
        <dbReference type="Rhea" id="RHEA:65564"/>
        <dbReference type="ChEBI" id="CHEBI:15377"/>
        <dbReference type="ChEBI" id="CHEBI:15378"/>
        <dbReference type="ChEBI" id="CHEBI:57387"/>
        <dbReference type="ChEBI" id="CHEBI:58343"/>
        <dbReference type="ChEBI" id="CHEBI:156553"/>
    </reaction>
</comment>
<dbReference type="GO" id="GO:0010945">
    <property type="term" value="F:coenzyme A diphosphatase activity"/>
    <property type="evidence" value="ECO:0007669"/>
    <property type="project" value="InterPro"/>
</dbReference>
<feature type="transmembrane region" description="Helical" evidence="9">
    <location>
        <begin position="234"/>
        <end position="254"/>
    </location>
</feature>
<evidence type="ECO:0000256" key="4">
    <source>
        <dbReference type="ARBA" id="ARBA00022824"/>
    </source>
</evidence>
<evidence type="ECO:0000313" key="11">
    <source>
        <dbReference type="Proteomes" id="UP000002037"/>
    </source>
</evidence>
<dbReference type="AlphaFoldDB" id="C5MI48"/>